<dbReference type="EMBL" id="GL832966">
    <property type="protein sequence ID" value="EGD73654.1"/>
    <property type="molecule type" value="Genomic_DNA"/>
</dbReference>
<sequence>MAKKGSHLLIHILYSFFLLLSGIFLIVAAAAPFWLLAPIPSGDTTAYACGVFSECQDQKDLRCNIEVYGVSLQDIPSEGLRVAAGLMIVAMIIVWLSFLISLITCCFCYSCTSARKLVGEMQAVIHVHLHTLLLACLRNVKEG</sequence>
<dbReference type="InterPro" id="IPR019372">
    <property type="entry name" value="LHFPL"/>
</dbReference>
<dbReference type="AlphaFoldDB" id="F2UA79"/>
<evidence type="ECO:0000256" key="5">
    <source>
        <dbReference type="SAM" id="Phobius"/>
    </source>
</evidence>
<proteinExistence type="predicted"/>
<dbReference type="Gene3D" id="1.20.140.150">
    <property type="match status" value="1"/>
</dbReference>
<dbReference type="GO" id="GO:0016020">
    <property type="term" value="C:membrane"/>
    <property type="evidence" value="ECO:0007669"/>
    <property type="project" value="UniProtKB-SubCell"/>
</dbReference>
<dbReference type="GeneID" id="16074513"/>
<evidence type="ECO:0000313" key="6">
    <source>
        <dbReference type="EMBL" id="EGD73654.1"/>
    </source>
</evidence>
<name>F2UA79_SALR5</name>
<dbReference type="PANTHER" id="PTHR12489:SF1">
    <property type="entry name" value="LP10272P"/>
    <property type="match status" value="1"/>
</dbReference>
<evidence type="ECO:0000256" key="4">
    <source>
        <dbReference type="ARBA" id="ARBA00023136"/>
    </source>
</evidence>
<accession>F2UA79</accession>
<dbReference type="Proteomes" id="UP000007799">
    <property type="component" value="Unassembled WGS sequence"/>
</dbReference>
<dbReference type="PANTHER" id="PTHR12489">
    <property type="entry name" value="LIPOMA HMGIC FUSION PARTNER-LIKE PROTEIN"/>
    <property type="match status" value="1"/>
</dbReference>
<comment type="subcellular location">
    <subcellularLocation>
        <location evidence="1">Membrane</location>
        <topology evidence="1">Multi-pass membrane protein</topology>
    </subcellularLocation>
</comment>
<evidence type="ECO:0000256" key="1">
    <source>
        <dbReference type="ARBA" id="ARBA00004141"/>
    </source>
</evidence>
<protein>
    <submittedName>
        <fullName evidence="6">Uncharacterized protein</fullName>
    </submittedName>
</protein>
<keyword evidence="2 5" id="KW-0812">Transmembrane</keyword>
<gene>
    <name evidence="6" type="ORF">PTSG_05365</name>
</gene>
<keyword evidence="4 5" id="KW-0472">Membrane</keyword>
<dbReference type="InParanoid" id="F2UA79"/>
<dbReference type="RefSeq" id="XP_004993935.1">
    <property type="nucleotide sequence ID" value="XM_004993878.1"/>
</dbReference>
<dbReference type="Pfam" id="PF10242">
    <property type="entry name" value="L_HMGIC_fpl"/>
    <property type="match status" value="1"/>
</dbReference>
<dbReference type="KEGG" id="sre:PTSG_05365"/>
<evidence type="ECO:0000256" key="3">
    <source>
        <dbReference type="ARBA" id="ARBA00022989"/>
    </source>
</evidence>
<feature type="transmembrane region" description="Helical" evidence="5">
    <location>
        <begin position="12"/>
        <end position="35"/>
    </location>
</feature>
<keyword evidence="3 5" id="KW-1133">Transmembrane helix</keyword>
<keyword evidence="7" id="KW-1185">Reference proteome</keyword>
<organism evidence="7">
    <name type="scientific">Salpingoeca rosetta (strain ATCC 50818 / BSB-021)</name>
    <dbReference type="NCBI Taxonomy" id="946362"/>
    <lineage>
        <taxon>Eukaryota</taxon>
        <taxon>Choanoflagellata</taxon>
        <taxon>Craspedida</taxon>
        <taxon>Salpingoecidae</taxon>
        <taxon>Salpingoeca</taxon>
    </lineage>
</organism>
<feature type="transmembrane region" description="Helical" evidence="5">
    <location>
        <begin position="82"/>
        <end position="109"/>
    </location>
</feature>
<evidence type="ECO:0000313" key="7">
    <source>
        <dbReference type="Proteomes" id="UP000007799"/>
    </source>
</evidence>
<reference evidence="6" key="1">
    <citation type="submission" date="2009-08" db="EMBL/GenBank/DDBJ databases">
        <title>Annotation of Salpingoeca rosetta.</title>
        <authorList>
            <consortium name="The Broad Institute Genome Sequencing Platform"/>
            <person name="Russ C."/>
            <person name="Cuomo C."/>
            <person name="Burger G."/>
            <person name="Gray M.W."/>
            <person name="Holland P.W.H."/>
            <person name="King N."/>
            <person name="Lang F.B.F."/>
            <person name="Roger A.J."/>
            <person name="Ruiz-Trillo I."/>
            <person name="Young S.K."/>
            <person name="Zeng Q."/>
            <person name="Gargeya S."/>
            <person name="Alvarado L."/>
            <person name="Berlin A."/>
            <person name="Chapman S.B."/>
            <person name="Chen Z."/>
            <person name="Freedman E."/>
            <person name="Gellesch M."/>
            <person name="Goldberg J."/>
            <person name="Griggs A."/>
            <person name="Gujja S."/>
            <person name="Heilman E."/>
            <person name="Heiman D."/>
            <person name="Howarth C."/>
            <person name="Mehta T."/>
            <person name="Neiman D."/>
            <person name="Pearson M."/>
            <person name="Roberts A."/>
            <person name="Saif S."/>
            <person name="Shea T."/>
            <person name="Shenoy N."/>
            <person name="Sisk P."/>
            <person name="Stolte C."/>
            <person name="Sykes S."/>
            <person name="White J."/>
            <person name="Yandava C."/>
            <person name="Haas B."/>
            <person name="Nusbaum C."/>
            <person name="Birren B."/>
        </authorList>
    </citation>
    <scope>NUCLEOTIDE SEQUENCE [LARGE SCALE GENOMIC DNA]</scope>
    <source>
        <strain evidence="6">ATCC 50818</strain>
    </source>
</reference>
<evidence type="ECO:0000256" key="2">
    <source>
        <dbReference type="ARBA" id="ARBA00022692"/>
    </source>
</evidence>